<dbReference type="GO" id="GO:0003676">
    <property type="term" value="F:nucleic acid binding"/>
    <property type="evidence" value="ECO:0007669"/>
    <property type="project" value="InterPro"/>
</dbReference>
<evidence type="ECO:0000259" key="9">
    <source>
        <dbReference type="PROSITE" id="PS51192"/>
    </source>
</evidence>
<evidence type="ECO:0000256" key="3">
    <source>
        <dbReference type="ARBA" id="ARBA00022801"/>
    </source>
</evidence>
<dbReference type="InterPro" id="IPR011545">
    <property type="entry name" value="DEAD/DEAH_box_helicase_dom"/>
</dbReference>
<keyword evidence="3 7" id="KW-0378">Hydrolase</keyword>
<dbReference type="PROSITE" id="PS00039">
    <property type="entry name" value="DEAD_ATP_HELICASE"/>
    <property type="match status" value="1"/>
</dbReference>
<evidence type="ECO:0000256" key="6">
    <source>
        <dbReference type="ARBA" id="ARBA00038511"/>
    </source>
</evidence>
<dbReference type="EMBL" id="GL833125">
    <property type="protein sequence ID" value="EGB09427.1"/>
    <property type="molecule type" value="Genomic_DNA"/>
</dbReference>
<reference evidence="11 12" key="1">
    <citation type="journal article" date="2011" name="Proc. Natl. Acad. Sci. U.S.A.">
        <title>Niche of harmful alga Aureococcus anophagefferens revealed through ecogenomics.</title>
        <authorList>
            <person name="Gobler C.J."/>
            <person name="Berry D.L."/>
            <person name="Dyhrman S.T."/>
            <person name="Wilhelm S.W."/>
            <person name="Salamov A."/>
            <person name="Lobanov A.V."/>
            <person name="Zhang Y."/>
            <person name="Collier J.L."/>
            <person name="Wurch L.L."/>
            <person name="Kustka A.B."/>
            <person name="Dill B.D."/>
            <person name="Shah M."/>
            <person name="VerBerkmoes N.C."/>
            <person name="Kuo A."/>
            <person name="Terry A."/>
            <person name="Pangilinan J."/>
            <person name="Lindquist E.A."/>
            <person name="Lucas S."/>
            <person name="Paulsen I.T."/>
            <person name="Hattenrath-Lehmann T.K."/>
            <person name="Talmage S.C."/>
            <person name="Walker E.A."/>
            <person name="Koch F."/>
            <person name="Burson A.M."/>
            <person name="Marcoval M.A."/>
            <person name="Tang Y.Z."/>
            <person name="Lecleir G.R."/>
            <person name="Coyne K.J."/>
            <person name="Berg G.M."/>
            <person name="Bertrand E.M."/>
            <person name="Saito M.A."/>
            <person name="Gladyshev V.N."/>
            <person name="Grigoriev I.V."/>
        </authorList>
    </citation>
    <scope>NUCLEOTIDE SEQUENCE [LARGE SCALE GENOMIC DNA]</scope>
    <source>
        <strain evidence="12">CCMP 1984</strain>
    </source>
</reference>
<feature type="region of interest" description="Disordered" evidence="8">
    <location>
        <begin position="521"/>
        <end position="561"/>
    </location>
</feature>
<evidence type="ECO:0000256" key="4">
    <source>
        <dbReference type="ARBA" id="ARBA00022806"/>
    </source>
</evidence>
<keyword evidence="12" id="KW-1185">Reference proteome</keyword>
<dbReference type="AlphaFoldDB" id="F0Y539"/>
<dbReference type="Proteomes" id="UP000002729">
    <property type="component" value="Unassembled WGS sequence"/>
</dbReference>
<dbReference type="PANTHER" id="PTHR47958">
    <property type="entry name" value="ATP-DEPENDENT RNA HELICASE DBP3"/>
    <property type="match status" value="1"/>
</dbReference>
<dbReference type="OMA" id="QLPMKKW"/>
<dbReference type="FunFam" id="3.40.50.300:FF:000079">
    <property type="entry name" value="probable ATP-dependent RNA helicase DDX17"/>
    <property type="match status" value="1"/>
</dbReference>
<dbReference type="InterPro" id="IPR056149">
    <property type="entry name" value="PRP5/DDX46/KHDC4_KH"/>
</dbReference>
<evidence type="ECO:0000256" key="2">
    <source>
        <dbReference type="ARBA" id="ARBA00022741"/>
    </source>
</evidence>
<comment type="similarity">
    <text evidence="6">Belongs to the DEAD box helicase family. DDX46/PRP5 subfamily.</text>
</comment>
<evidence type="ECO:0000256" key="1">
    <source>
        <dbReference type="ARBA" id="ARBA00012552"/>
    </source>
</evidence>
<evidence type="ECO:0000256" key="5">
    <source>
        <dbReference type="ARBA" id="ARBA00022840"/>
    </source>
</evidence>
<evidence type="ECO:0000259" key="10">
    <source>
        <dbReference type="PROSITE" id="PS51194"/>
    </source>
</evidence>
<dbReference type="GO" id="GO:0016787">
    <property type="term" value="F:hydrolase activity"/>
    <property type="evidence" value="ECO:0007669"/>
    <property type="project" value="UniProtKB-KW"/>
</dbReference>
<evidence type="ECO:0000313" key="11">
    <source>
        <dbReference type="EMBL" id="EGB09427.1"/>
    </source>
</evidence>
<evidence type="ECO:0000256" key="7">
    <source>
        <dbReference type="RuleBase" id="RU000492"/>
    </source>
</evidence>
<dbReference type="SUPFAM" id="SSF52540">
    <property type="entry name" value="P-loop containing nucleoside triphosphate hydrolases"/>
    <property type="match status" value="1"/>
</dbReference>
<evidence type="ECO:0000256" key="8">
    <source>
        <dbReference type="SAM" id="MobiDB-lite"/>
    </source>
</evidence>
<sequence>MEEGERRRAERSALEVFAEQLKKKELKPVDHARENYVKIRKNFYVVPRALGALSAADVALRRDADEIKVRGKGCPPPIETWGQCGLPDKAHGALVKAFGDHTEPFPIQKQALPALMSGRDVIGIAKTGSGKTLAFVLPLLRHIMDQPPIVDGGDGPVALILAPARELALQIWREAKRFANPLGLRAIAVYGGAKVADQIADLKRGAEIVVATPGRLIDILTMSQGRLIGLRRVSYVVLDEADRMFDMGFEPQIAMILRNARPDRQTALFSATFPRAVEQLARKALSYPLEIVAGGRSVAADTVDQYVELRAEGTKFMRLLQLLGHWFERGSVLIFVDTQLKCDSIYEQLMKAGYRAAKESEIPNFKGSDLGHFPLAGYPALSLHGGKDQADRDGTISDFKSGVATVLVATSVAGRGLDVPSIVCVVNYSAPNHLEDYVHRVGRTGRAGRAGTAYTFLDPVNEDAYAPILHKALKQAKMAIPPELAELSKKFATAAAAGEKQWASSGYAGRGYKFDDDELDGEKAAARDQRKAMEAEMGLHDPDLRDDDDDGGDAEAEAKNAAARAALAAEAAAPDATALATAPAPGAAAAGMSPLERAKLLAAQFGRGQQAGGGGAFAALAAAARPAGGAAQPLDSLQSPQHAALARARALAAQMGGAAPPVLQPAAPAAIPVLGGVQTLPGGHCYDELDVNDYPGEARYRATHRDNILRVQEETGCAIIARGQYIAPGKAPEPGQKRLYLALEAKDELSIKHAKAELKRLLDEETRELATSGGKRGRDAMANYGKYSLI</sequence>
<evidence type="ECO:0000313" key="12">
    <source>
        <dbReference type="Proteomes" id="UP000002729"/>
    </source>
</evidence>
<dbReference type="InterPro" id="IPR000629">
    <property type="entry name" value="RNA-helicase_DEAD-box_CS"/>
</dbReference>
<keyword evidence="5 7" id="KW-0067">ATP-binding</keyword>
<dbReference type="OrthoDB" id="196131at2759"/>
<dbReference type="Pfam" id="PF23469">
    <property type="entry name" value="KH_12"/>
    <property type="match status" value="1"/>
</dbReference>
<keyword evidence="4 7" id="KW-0347">Helicase</keyword>
<dbReference type="CDD" id="cd18787">
    <property type="entry name" value="SF2_C_DEAD"/>
    <property type="match status" value="1"/>
</dbReference>
<dbReference type="Gene3D" id="3.40.50.300">
    <property type="entry name" value="P-loop containing nucleotide triphosphate hydrolases"/>
    <property type="match status" value="2"/>
</dbReference>
<dbReference type="SMART" id="SM00487">
    <property type="entry name" value="DEXDc"/>
    <property type="match status" value="1"/>
</dbReference>
<feature type="domain" description="Helicase C-terminal" evidence="10">
    <location>
        <begin position="318"/>
        <end position="488"/>
    </location>
</feature>
<dbReference type="GO" id="GO:0005524">
    <property type="term" value="F:ATP binding"/>
    <property type="evidence" value="ECO:0007669"/>
    <property type="project" value="UniProtKB-KW"/>
</dbReference>
<organism evidence="12">
    <name type="scientific">Aureococcus anophagefferens</name>
    <name type="common">Harmful bloom alga</name>
    <dbReference type="NCBI Taxonomy" id="44056"/>
    <lineage>
        <taxon>Eukaryota</taxon>
        <taxon>Sar</taxon>
        <taxon>Stramenopiles</taxon>
        <taxon>Ochrophyta</taxon>
        <taxon>Pelagophyceae</taxon>
        <taxon>Pelagomonadales</taxon>
        <taxon>Pelagomonadaceae</taxon>
        <taxon>Aureococcus</taxon>
    </lineage>
</organism>
<proteinExistence type="inferred from homology"/>
<dbReference type="RefSeq" id="XP_009035497.1">
    <property type="nucleotide sequence ID" value="XM_009037249.1"/>
</dbReference>
<dbReference type="Pfam" id="PF00271">
    <property type="entry name" value="Helicase_C"/>
    <property type="match status" value="1"/>
</dbReference>
<feature type="compositionally biased region" description="Basic and acidic residues" evidence="8">
    <location>
        <begin position="521"/>
        <end position="543"/>
    </location>
</feature>
<dbReference type="Pfam" id="PF00270">
    <property type="entry name" value="DEAD"/>
    <property type="match status" value="1"/>
</dbReference>
<accession>F0Y539</accession>
<keyword evidence="2 7" id="KW-0547">Nucleotide-binding</keyword>
<dbReference type="PROSITE" id="PS51194">
    <property type="entry name" value="HELICASE_CTER"/>
    <property type="match status" value="1"/>
</dbReference>
<dbReference type="GeneID" id="20222272"/>
<gene>
    <name evidence="11" type="ORF">AURANDRAFT_53132</name>
</gene>
<protein>
    <recommendedName>
        <fullName evidence="1">RNA helicase</fullName>
        <ecNumber evidence="1">3.6.4.13</ecNumber>
    </recommendedName>
</protein>
<dbReference type="GO" id="GO:0003724">
    <property type="term" value="F:RNA helicase activity"/>
    <property type="evidence" value="ECO:0007669"/>
    <property type="project" value="UniProtKB-EC"/>
</dbReference>
<dbReference type="EC" id="3.6.4.13" evidence="1"/>
<dbReference type="eggNOG" id="KOG0334">
    <property type="taxonomic scope" value="Eukaryota"/>
</dbReference>
<dbReference type="InterPro" id="IPR014001">
    <property type="entry name" value="Helicase_ATP-bd"/>
</dbReference>
<dbReference type="KEGG" id="aaf:AURANDRAFT_53132"/>
<feature type="domain" description="Helicase ATP-binding" evidence="9">
    <location>
        <begin position="112"/>
        <end position="291"/>
    </location>
</feature>
<dbReference type="SMART" id="SM00490">
    <property type="entry name" value="HELICc"/>
    <property type="match status" value="1"/>
</dbReference>
<feature type="compositionally biased region" description="Acidic residues" evidence="8">
    <location>
        <begin position="544"/>
        <end position="555"/>
    </location>
</feature>
<dbReference type="PROSITE" id="PS51192">
    <property type="entry name" value="HELICASE_ATP_BIND_1"/>
    <property type="match status" value="1"/>
</dbReference>
<dbReference type="InterPro" id="IPR001650">
    <property type="entry name" value="Helicase_C-like"/>
</dbReference>
<dbReference type="InParanoid" id="F0Y539"/>
<name>F0Y539_AURAN</name>
<dbReference type="InterPro" id="IPR027417">
    <property type="entry name" value="P-loop_NTPase"/>
</dbReference>